<dbReference type="AlphaFoldDB" id="A0A5C4TM09"/>
<dbReference type="Proteomes" id="UP000313312">
    <property type="component" value="Unassembled WGS sequence"/>
</dbReference>
<organism evidence="1 2">
    <name type="scientific">Fructilactobacillus sanfranciscensis</name>
    <name type="common">Lactobacillus sanfranciscensis</name>
    <dbReference type="NCBI Taxonomy" id="1625"/>
    <lineage>
        <taxon>Bacteria</taxon>
        <taxon>Bacillati</taxon>
        <taxon>Bacillota</taxon>
        <taxon>Bacilli</taxon>
        <taxon>Lactobacillales</taxon>
        <taxon>Lactobacillaceae</taxon>
        <taxon>Fructilactobacillus</taxon>
    </lineage>
</organism>
<proteinExistence type="predicted"/>
<dbReference type="EMBL" id="QFCR01000003">
    <property type="protein sequence ID" value="TNK90906.1"/>
    <property type="molecule type" value="Genomic_DNA"/>
</dbReference>
<dbReference type="RefSeq" id="WP_139562276.1">
    <property type="nucleotide sequence ID" value="NZ_JARBEV010000003.1"/>
</dbReference>
<accession>A0A5C4TM09</accession>
<evidence type="ECO:0000313" key="1">
    <source>
        <dbReference type="EMBL" id="TNK90906.1"/>
    </source>
</evidence>
<comment type="caution">
    <text evidence="1">The sequence shown here is derived from an EMBL/GenBank/DDBJ whole genome shotgun (WGS) entry which is preliminary data.</text>
</comment>
<protein>
    <submittedName>
        <fullName evidence="1">Uncharacterized protein</fullName>
    </submittedName>
</protein>
<gene>
    <name evidence="1" type="ORF">DID87_02045</name>
</gene>
<evidence type="ECO:0000313" key="2">
    <source>
        <dbReference type="Proteomes" id="UP000313312"/>
    </source>
</evidence>
<sequence>MKFNLKEYDFNQLKQLVTDLKISNNYLLEENKKLRKQLKEFVKKGKGQGKKEKLIIYDLETQISDLQDHLDYIDINSENYEVFKLKLNQKKIELKKFLSKLGDTK</sequence>
<name>A0A5C4TM09_FRUSA</name>
<reference evidence="1 2" key="1">
    <citation type="submission" date="2018-05" db="EMBL/GenBank/DDBJ databases">
        <title>Lactobacillus sanfranciscensis Ah4 draft denome sequence.</title>
        <authorList>
            <person name="Zhang G."/>
        </authorList>
    </citation>
    <scope>NUCLEOTIDE SEQUENCE [LARGE SCALE GENOMIC DNA]</scope>
    <source>
        <strain evidence="1 2">Ah4</strain>
    </source>
</reference>